<keyword evidence="14" id="KW-0413">Isomerase</keyword>
<evidence type="ECO:0000259" key="19">
    <source>
        <dbReference type="PROSITE" id="PS51194"/>
    </source>
</evidence>
<evidence type="ECO:0000313" key="21">
    <source>
        <dbReference type="Proteomes" id="UP000282084"/>
    </source>
</evidence>
<dbReference type="SMART" id="SM00341">
    <property type="entry name" value="HRDC"/>
    <property type="match status" value="1"/>
</dbReference>
<dbReference type="CDD" id="cd18794">
    <property type="entry name" value="SF2_C_RecQ"/>
    <property type="match status" value="1"/>
</dbReference>
<evidence type="ECO:0000256" key="13">
    <source>
        <dbReference type="ARBA" id="ARBA00023204"/>
    </source>
</evidence>
<keyword evidence="6" id="KW-0227">DNA damage</keyword>
<dbReference type="RefSeq" id="WP_121008237.1">
    <property type="nucleotide sequence ID" value="NZ_RBXO01000001.1"/>
</dbReference>
<dbReference type="GO" id="GO:0006281">
    <property type="term" value="P:DNA repair"/>
    <property type="evidence" value="ECO:0007669"/>
    <property type="project" value="UniProtKB-KW"/>
</dbReference>
<dbReference type="Pfam" id="PF00270">
    <property type="entry name" value="DEAD"/>
    <property type="match status" value="1"/>
</dbReference>
<dbReference type="InterPro" id="IPR014001">
    <property type="entry name" value="Helicase_ATP-bd"/>
</dbReference>
<dbReference type="FunFam" id="3.40.50.300:FF:000156">
    <property type="entry name" value="ATP-dependent DNA helicase recQ"/>
    <property type="match status" value="1"/>
</dbReference>
<keyword evidence="7" id="KW-0378">Hydrolase</keyword>
<dbReference type="FunFam" id="3.40.50.300:FF:000296">
    <property type="entry name" value="ATP-dependent DNA helicase RecQ"/>
    <property type="match status" value="1"/>
</dbReference>
<dbReference type="InterPro" id="IPR044876">
    <property type="entry name" value="HRDC_dom_sf"/>
</dbReference>
<organism evidence="20 21">
    <name type="scientific">Saccharothrix australiensis</name>
    <dbReference type="NCBI Taxonomy" id="2072"/>
    <lineage>
        <taxon>Bacteria</taxon>
        <taxon>Bacillati</taxon>
        <taxon>Actinomycetota</taxon>
        <taxon>Actinomycetes</taxon>
        <taxon>Pseudonocardiales</taxon>
        <taxon>Pseudonocardiaceae</taxon>
        <taxon>Saccharothrix</taxon>
    </lineage>
</organism>
<evidence type="ECO:0000256" key="16">
    <source>
        <dbReference type="NCBIfam" id="TIGR01389"/>
    </source>
</evidence>
<keyword evidence="4" id="KW-0479">Metal-binding</keyword>
<keyword evidence="10" id="KW-0067">ATP-binding</keyword>
<evidence type="ECO:0000313" key="20">
    <source>
        <dbReference type="EMBL" id="RKT56721.1"/>
    </source>
</evidence>
<dbReference type="PROSITE" id="PS50967">
    <property type="entry name" value="HRDC"/>
    <property type="match status" value="1"/>
</dbReference>
<evidence type="ECO:0000256" key="9">
    <source>
        <dbReference type="ARBA" id="ARBA00022833"/>
    </source>
</evidence>
<dbReference type="GO" id="GO:0006260">
    <property type="term" value="P:DNA replication"/>
    <property type="evidence" value="ECO:0007669"/>
    <property type="project" value="InterPro"/>
</dbReference>
<keyword evidence="21" id="KW-1185">Reference proteome</keyword>
<dbReference type="InterPro" id="IPR006293">
    <property type="entry name" value="DNA_helicase_ATP-dep_RecQ_bac"/>
</dbReference>
<dbReference type="GO" id="GO:0009432">
    <property type="term" value="P:SOS response"/>
    <property type="evidence" value="ECO:0007669"/>
    <property type="project" value="UniProtKB-UniRule"/>
</dbReference>
<dbReference type="InterPro" id="IPR001650">
    <property type="entry name" value="Helicase_C-like"/>
</dbReference>
<dbReference type="Proteomes" id="UP000282084">
    <property type="component" value="Unassembled WGS sequence"/>
</dbReference>
<keyword evidence="9" id="KW-0862">Zinc</keyword>
<gene>
    <name evidence="20" type="ORF">C8E97_5431</name>
</gene>
<dbReference type="Pfam" id="PF00570">
    <property type="entry name" value="HRDC"/>
    <property type="match status" value="1"/>
</dbReference>
<dbReference type="SMART" id="SM00487">
    <property type="entry name" value="DEXDc"/>
    <property type="match status" value="1"/>
</dbReference>
<dbReference type="SUPFAM" id="SSF47819">
    <property type="entry name" value="HRDC-like"/>
    <property type="match status" value="1"/>
</dbReference>
<evidence type="ECO:0000256" key="1">
    <source>
        <dbReference type="ARBA" id="ARBA00001946"/>
    </source>
</evidence>
<evidence type="ECO:0000256" key="3">
    <source>
        <dbReference type="ARBA" id="ARBA00005446"/>
    </source>
</evidence>
<evidence type="ECO:0000259" key="17">
    <source>
        <dbReference type="PROSITE" id="PS50967"/>
    </source>
</evidence>
<dbReference type="SMART" id="SM00956">
    <property type="entry name" value="RQC"/>
    <property type="match status" value="1"/>
</dbReference>
<dbReference type="InterPro" id="IPR018982">
    <property type="entry name" value="RQC_domain"/>
</dbReference>
<feature type="domain" description="HRDC" evidence="17">
    <location>
        <begin position="528"/>
        <end position="600"/>
    </location>
</feature>
<dbReference type="PROSITE" id="PS51192">
    <property type="entry name" value="HELICASE_ATP_BIND_1"/>
    <property type="match status" value="1"/>
</dbReference>
<sequence>MGSHEVLRRVFGYDSFRGDQQEIVEHVIGGGDALVLMPTGGGKSLCYQIPSLVRDGVGVVVSPLIALMQDQVDALRDLGVRAGFLNSTQYPDERSLVEAEFLAGELDLLYLAPERLRVEQTVRLLERGKIALFAIDEAHCVSQWGHDFRPDYLALSHLHERWPDVPRVALTATATKATHAEIAQRLDLTGARHFVASFDRPNIQYRIVPKNEPKKQLLELLRNEHAGDAGIVYCLSRNSVEKTAEFLNQNGVRALPYHAGLDSGTRAENQARFLREDGLVMVATIAFGMGIDKPDVRFVAHLDLPKSVEGYYQETGRAGRDGLPSTAWLAYGLQDVVQQRKMIEDSEGDQQHRRRLVAHLEAMLALCETVECRRVQLLDYFGQRGEPCGNCDTCLEPPETWDGTVPAQKVLSTVYRLKNERRQKFGAGQTIDILLGRKTAKVIQFDHDALSVFGIGTELNESGWRGVVRQLLAQGLLAVEGEYSTLVLTPGSEEVLYRGRKVLMRREAERAAKVRTAKSKRAEPVELPAEAAPVFERLRAWRAATAKEQGVPAYVIFHDATLRQIATAGPSTLAELGTVNGVGENKLAKYGQQILDTLAS</sequence>
<comment type="catalytic activity">
    <reaction evidence="15">
        <text>Couples ATP hydrolysis with the unwinding of duplex DNA by translocating in the 3'-5' direction.</text>
        <dbReference type="EC" id="5.6.2.4"/>
    </reaction>
</comment>
<dbReference type="EMBL" id="RBXO01000001">
    <property type="protein sequence ID" value="RKT56721.1"/>
    <property type="molecule type" value="Genomic_DNA"/>
</dbReference>
<dbReference type="GO" id="GO:0005524">
    <property type="term" value="F:ATP binding"/>
    <property type="evidence" value="ECO:0007669"/>
    <property type="project" value="UniProtKB-KW"/>
</dbReference>
<keyword evidence="12" id="KW-0233">DNA recombination</keyword>
<dbReference type="PANTHER" id="PTHR13710">
    <property type="entry name" value="DNA HELICASE RECQ FAMILY MEMBER"/>
    <property type="match status" value="1"/>
</dbReference>
<dbReference type="InterPro" id="IPR002121">
    <property type="entry name" value="HRDC_dom"/>
</dbReference>
<accession>A0A495W4V8</accession>
<evidence type="ECO:0000256" key="14">
    <source>
        <dbReference type="ARBA" id="ARBA00023235"/>
    </source>
</evidence>
<name>A0A495W4V8_9PSEU</name>
<comment type="caution">
    <text evidence="20">The sequence shown here is derived from an EMBL/GenBank/DDBJ whole genome shotgun (WGS) entry which is preliminary data.</text>
</comment>
<dbReference type="Pfam" id="PF00271">
    <property type="entry name" value="Helicase_C"/>
    <property type="match status" value="1"/>
</dbReference>
<comment type="cofactor">
    <cofactor evidence="1">
        <name>Mg(2+)</name>
        <dbReference type="ChEBI" id="CHEBI:18420"/>
    </cofactor>
</comment>
<dbReference type="GO" id="GO:0043590">
    <property type="term" value="C:bacterial nucleoid"/>
    <property type="evidence" value="ECO:0007669"/>
    <property type="project" value="TreeGrafter"/>
</dbReference>
<keyword evidence="5" id="KW-0547">Nucleotide-binding</keyword>
<keyword evidence="8 20" id="KW-0347">Helicase</keyword>
<evidence type="ECO:0000256" key="12">
    <source>
        <dbReference type="ARBA" id="ARBA00023172"/>
    </source>
</evidence>
<proteinExistence type="inferred from homology"/>
<dbReference type="GO" id="GO:0030894">
    <property type="term" value="C:replisome"/>
    <property type="evidence" value="ECO:0007669"/>
    <property type="project" value="TreeGrafter"/>
</dbReference>
<dbReference type="SUPFAM" id="SSF52540">
    <property type="entry name" value="P-loop containing nucleoside triphosphate hydrolases"/>
    <property type="match status" value="2"/>
</dbReference>
<dbReference type="Gene3D" id="1.10.150.80">
    <property type="entry name" value="HRDC domain"/>
    <property type="match status" value="1"/>
</dbReference>
<dbReference type="InterPro" id="IPR004589">
    <property type="entry name" value="DNA_helicase_ATP-dep_RecQ"/>
</dbReference>
<evidence type="ECO:0000256" key="6">
    <source>
        <dbReference type="ARBA" id="ARBA00022763"/>
    </source>
</evidence>
<dbReference type="GO" id="GO:0006310">
    <property type="term" value="P:DNA recombination"/>
    <property type="evidence" value="ECO:0007669"/>
    <property type="project" value="UniProtKB-UniRule"/>
</dbReference>
<dbReference type="EC" id="5.6.2.4" evidence="16"/>
<keyword evidence="13" id="KW-0234">DNA repair</keyword>
<evidence type="ECO:0000256" key="2">
    <source>
        <dbReference type="ARBA" id="ARBA00001947"/>
    </source>
</evidence>
<reference evidence="20" key="1">
    <citation type="submission" date="2018-10" db="EMBL/GenBank/DDBJ databases">
        <title>Sequencing the genomes of 1000 actinobacteria strains.</title>
        <authorList>
            <person name="Klenk H.-P."/>
        </authorList>
    </citation>
    <scope>NUCLEOTIDE SEQUENCE [LARGE SCALE GENOMIC DNA]</scope>
    <source>
        <strain evidence="20">DSM 43800</strain>
    </source>
</reference>
<comment type="similarity">
    <text evidence="3">Belongs to the helicase family. RecQ subfamily.</text>
</comment>
<dbReference type="AlphaFoldDB" id="A0A495W4V8"/>
<dbReference type="Pfam" id="PF09382">
    <property type="entry name" value="RQC"/>
    <property type="match status" value="1"/>
</dbReference>
<dbReference type="GO" id="GO:0009378">
    <property type="term" value="F:four-way junction helicase activity"/>
    <property type="evidence" value="ECO:0007669"/>
    <property type="project" value="TreeGrafter"/>
</dbReference>
<dbReference type="GO" id="GO:0003677">
    <property type="term" value="F:DNA binding"/>
    <property type="evidence" value="ECO:0007669"/>
    <property type="project" value="UniProtKB-KW"/>
</dbReference>
<evidence type="ECO:0000256" key="15">
    <source>
        <dbReference type="ARBA" id="ARBA00034617"/>
    </source>
</evidence>
<dbReference type="InterPro" id="IPR010997">
    <property type="entry name" value="HRDC-like_sf"/>
</dbReference>
<protein>
    <recommendedName>
        <fullName evidence="16">DNA helicase RecQ</fullName>
        <ecNumber evidence="16">5.6.2.4</ecNumber>
    </recommendedName>
</protein>
<dbReference type="SMART" id="SM00490">
    <property type="entry name" value="HELICc"/>
    <property type="match status" value="1"/>
</dbReference>
<dbReference type="GO" id="GO:0005737">
    <property type="term" value="C:cytoplasm"/>
    <property type="evidence" value="ECO:0007669"/>
    <property type="project" value="TreeGrafter"/>
</dbReference>
<evidence type="ECO:0000256" key="8">
    <source>
        <dbReference type="ARBA" id="ARBA00022806"/>
    </source>
</evidence>
<evidence type="ECO:0000256" key="11">
    <source>
        <dbReference type="ARBA" id="ARBA00023125"/>
    </source>
</evidence>
<feature type="domain" description="Helicase C-terminal" evidence="19">
    <location>
        <begin position="213"/>
        <end position="364"/>
    </location>
</feature>
<dbReference type="CDD" id="cd17920">
    <property type="entry name" value="DEXHc_RecQ"/>
    <property type="match status" value="1"/>
</dbReference>
<dbReference type="GO" id="GO:0043138">
    <property type="term" value="F:3'-5' DNA helicase activity"/>
    <property type="evidence" value="ECO:0007669"/>
    <property type="project" value="UniProtKB-EC"/>
</dbReference>
<evidence type="ECO:0000259" key="18">
    <source>
        <dbReference type="PROSITE" id="PS51192"/>
    </source>
</evidence>
<dbReference type="NCBIfam" id="TIGR00614">
    <property type="entry name" value="recQ_fam"/>
    <property type="match status" value="1"/>
</dbReference>
<dbReference type="Gene3D" id="1.10.10.10">
    <property type="entry name" value="Winged helix-like DNA-binding domain superfamily/Winged helix DNA-binding domain"/>
    <property type="match status" value="1"/>
</dbReference>
<evidence type="ECO:0000256" key="4">
    <source>
        <dbReference type="ARBA" id="ARBA00022723"/>
    </source>
</evidence>
<keyword evidence="11" id="KW-0238">DNA-binding</keyword>
<feature type="domain" description="Helicase ATP-binding" evidence="18">
    <location>
        <begin position="24"/>
        <end position="192"/>
    </location>
</feature>
<evidence type="ECO:0000256" key="5">
    <source>
        <dbReference type="ARBA" id="ARBA00022741"/>
    </source>
</evidence>
<dbReference type="Gene3D" id="3.40.50.300">
    <property type="entry name" value="P-loop containing nucleotide triphosphate hydrolases"/>
    <property type="match status" value="2"/>
</dbReference>
<comment type="cofactor">
    <cofactor evidence="2">
        <name>Zn(2+)</name>
        <dbReference type="ChEBI" id="CHEBI:29105"/>
    </cofactor>
</comment>
<dbReference type="InterPro" id="IPR036388">
    <property type="entry name" value="WH-like_DNA-bd_sf"/>
</dbReference>
<dbReference type="PANTHER" id="PTHR13710:SF105">
    <property type="entry name" value="ATP-DEPENDENT DNA HELICASE Q1"/>
    <property type="match status" value="1"/>
</dbReference>
<dbReference type="Pfam" id="PF16124">
    <property type="entry name" value="RecQ_Zn_bind"/>
    <property type="match status" value="1"/>
</dbReference>
<evidence type="ECO:0000256" key="7">
    <source>
        <dbReference type="ARBA" id="ARBA00022801"/>
    </source>
</evidence>
<dbReference type="InterPro" id="IPR032284">
    <property type="entry name" value="RecQ_Zn-bd"/>
</dbReference>
<dbReference type="InterPro" id="IPR027417">
    <property type="entry name" value="P-loop_NTPase"/>
</dbReference>
<dbReference type="PROSITE" id="PS51194">
    <property type="entry name" value="HELICASE_CTER"/>
    <property type="match status" value="1"/>
</dbReference>
<dbReference type="InterPro" id="IPR011545">
    <property type="entry name" value="DEAD/DEAH_box_helicase_dom"/>
</dbReference>
<dbReference type="GO" id="GO:0016787">
    <property type="term" value="F:hydrolase activity"/>
    <property type="evidence" value="ECO:0007669"/>
    <property type="project" value="UniProtKB-KW"/>
</dbReference>
<dbReference type="OrthoDB" id="9760034at2"/>
<dbReference type="NCBIfam" id="TIGR01389">
    <property type="entry name" value="recQ"/>
    <property type="match status" value="1"/>
</dbReference>
<dbReference type="GO" id="GO:0046872">
    <property type="term" value="F:metal ion binding"/>
    <property type="evidence" value="ECO:0007669"/>
    <property type="project" value="UniProtKB-KW"/>
</dbReference>
<evidence type="ECO:0000256" key="10">
    <source>
        <dbReference type="ARBA" id="ARBA00022840"/>
    </source>
</evidence>